<dbReference type="PROSITE" id="PS00101">
    <property type="entry name" value="HEXAPEP_TRANSFERASES"/>
    <property type="match status" value="1"/>
</dbReference>
<proteinExistence type="predicted"/>
<dbReference type="SUPFAM" id="SSF51161">
    <property type="entry name" value="Trimeric LpxA-like enzymes"/>
    <property type="match status" value="1"/>
</dbReference>
<gene>
    <name evidence="3" type="ORF">FDO65_17670</name>
</gene>
<dbReference type="InterPro" id="IPR050179">
    <property type="entry name" value="Trans_hexapeptide_repeat"/>
</dbReference>
<evidence type="ECO:0000313" key="3">
    <source>
        <dbReference type="EMBL" id="TKV57353.1"/>
    </source>
</evidence>
<evidence type="ECO:0000313" key="4">
    <source>
        <dbReference type="Proteomes" id="UP000306985"/>
    </source>
</evidence>
<reference evidence="3 4" key="1">
    <citation type="submission" date="2019-05" db="EMBL/GenBank/DDBJ databases">
        <title>Nakamurella sp. N5BH11, whole genome shotgun sequence.</title>
        <authorList>
            <person name="Tuo L."/>
        </authorList>
    </citation>
    <scope>NUCLEOTIDE SEQUENCE [LARGE SCALE GENOMIC DNA]</scope>
    <source>
        <strain evidence="3 4">N5BH11</strain>
    </source>
</reference>
<keyword evidence="1 3" id="KW-0808">Transferase</keyword>
<dbReference type="GO" id="GO:0016740">
    <property type="term" value="F:transferase activity"/>
    <property type="evidence" value="ECO:0007669"/>
    <property type="project" value="UniProtKB-KW"/>
</dbReference>
<keyword evidence="4" id="KW-1185">Reference proteome</keyword>
<dbReference type="Pfam" id="PF00132">
    <property type="entry name" value="Hexapep"/>
    <property type="match status" value="1"/>
</dbReference>
<dbReference type="Gene3D" id="2.160.10.10">
    <property type="entry name" value="Hexapeptide repeat proteins"/>
    <property type="match status" value="1"/>
</dbReference>
<comment type="caution">
    <text evidence="3">The sequence shown here is derived from an EMBL/GenBank/DDBJ whole genome shotgun (WGS) entry which is preliminary data.</text>
</comment>
<sequence length="187" mass="19469">MSATGRSRVPAVVERSARRLLNKRALSSTVTVGQSFRASPGSRVSSPGHLSIGDHACVGRNSLIDVSGTIGDYFLVAANVAVVGRQDHAIDEIGVPVVLSAWVGNREPTPQDLITIGDDVWIGAGAVVLSGIRVGHAAVIAAGAVVINDVPDFAVVAGCPARVVGARFDDSQGRRHLDVLNSTREYL</sequence>
<keyword evidence="2" id="KW-0677">Repeat</keyword>
<name>A0A4U6QBG2_9ACTN</name>
<evidence type="ECO:0000256" key="1">
    <source>
        <dbReference type="ARBA" id="ARBA00022679"/>
    </source>
</evidence>
<dbReference type="Pfam" id="PF14602">
    <property type="entry name" value="Hexapep_2"/>
    <property type="match status" value="1"/>
</dbReference>
<dbReference type="EMBL" id="SZZH01000005">
    <property type="protein sequence ID" value="TKV57353.1"/>
    <property type="molecule type" value="Genomic_DNA"/>
</dbReference>
<dbReference type="PANTHER" id="PTHR43300">
    <property type="entry name" value="ACETYLTRANSFERASE"/>
    <property type="match status" value="1"/>
</dbReference>
<dbReference type="AlphaFoldDB" id="A0A4U6QBG2"/>
<organism evidence="3 4">
    <name type="scientific">Nakamurella flava</name>
    <dbReference type="NCBI Taxonomy" id="2576308"/>
    <lineage>
        <taxon>Bacteria</taxon>
        <taxon>Bacillati</taxon>
        <taxon>Actinomycetota</taxon>
        <taxon>Actinomycetes</taxon>
        <taxon>Nakamurellales</taxon>
        <taxon>Nakamurellaceae</taxon>
        <taxon>Nakamurella</taxon>
    </lineage>
</organism>
<dbReference type="InterPro" id="IPR011004">
    <property type="entry name" value="Trimer_LpxA-like_sf"/>
</dbReference>
<dbReference type="Proteomes" id="UP000306985">
    <property type="component" value="Unassembled WGS sequence"/>
</dbReference>
<dbReference type="InterPro" id="IPR001451">
    <property type="entry name" value="Hexapep"/>
</dbReference>
<dbReference type="PANTHER" id="PTHR43300:SF11">
    <property type="entry name" value="ACETYLTRANSFERASE RV3034C-RELATED"/>
    <property type="match status" value="1"/>
</dbReference>
<dbReference type="OrthoDB" id="2643438at2"/>
<protein>
    <submittedName>
        <fullName evidence="3">Acetyltransferase</fullName>
    </submittedName>
</protein>
<accession>A0A4U6QBG2</accession>
<dbReference type="InterPro" id="IPR018357">
    <property type="entry name" value="Hexapep_transf_CS"/>
</dbReference>
<evidence type="ECO:0000256" key="2">
    <source>
        <dbReference type="ARBA" id="ARBA00022737"/>
    </source>
</evidence>